<keyword evidence="1" id="KW-0677">Repeat</keyword>
<dbReference type="Proteomes" id="UP001628179">
    <property type="component" value="Unassembled WGS sequence"/>
</dbReference>
<evidence type="ECO:0008006" key="10">
    <source>
        <dbReference type="Google" id="ProtNLM"/>
    </source>
</evidence>
<evidence type="ECO:0000259" key="7">
    <source>
        <dbReference type="Pfam" id="PF24883"/>
    </source>
</evidence>
<dbReference type="InterPro" id="IPR031352">
    <property type="entry name" value="SesA"/>
</dbReference>
<feature type="compositionally biased region" description="Low complexity" evidence="4">
    <location>
        <begin position="1365"/>
        <end position="1378"/>
    </location>
</feature>
<feature type="region of interest" description="Disordered" evidence="4">
    <location>
        <begin position="1474"/>
        <end position="1496"/>
    </location>
</feature>
<comment type="caution">
    <text evidence="8">The sequence shown here is derived from an EMBL/GenBank/DDBJ whole genome shotgun (WGS) entry which is preliminary data.</text>
</comment>
<evidence type="ECO:0000259" key="5">
    <source>
        <dbReference type="Pfam" id="PF17107"/>
    </source>
</evidence>
<dbReference type="InterPro" id="IPR027417">
    <property type="entry name" value="P-loop_NTPase"/>
</dbReference>
<feature type="domain" description="GPI inositol-deacylase winged helix" evidence="6">
    <location>
        <begin position="466"/>
        <end position="556"/>
    </location>
</feature>
<evidence type="ECO:0000256" key="4">
    <source>
        <dbReference type="SAM" id="MobiDB-lite"/>
    </source>
</evidence>
<dbReference type="Pfam" id="PF12796">
    <property type="entry name" value="Ank_2"/>
    <property type="match status" value="4"/>
</dbReference>
<feature type="repeat" description="ANK" evidence="3">
    <location>
        <begin position="1124"/>
        <end position="1156"/>
    </location>
</feature>
<evidence type="ECO:0000256" key="2">
    <source>
        <dbReference type="ARBA" id="ARBA00023043"/>
    </source>
</evidence>
<feature type="repeat" description="ANK" evidence="3">
    <location>
        <begin position="992"/>
        <end position="1024"/>
    </location>
</feature>
<feature type="compositionally biased region" description="Polar residues" evidence="4">
    <location>
        <begin position="1192"/>
        <end position="1215"/>
    </location>
</feature>
<dbReference type="PRINTS" id="PR01415">
    <property type="entry name" value="ANKYRIN"/>
</dbReference>
<dbReference type="GeneID" id="98176096"/>
<reference evidence="8 9" key="1">
    <citation type="submission" date="2024-09" db="EMBL/GenBank/DDBJ databases">
        <title>Itraconazole resistance in Madurella fahalii resulting from another homologue of gene encoding cytochrome P450 14-alpha sterol demethylase (CYP51).</title>
        <authorList>
            <person name="Yoshioka I."/>
            <person name="Fahal A.H."/>
            <person name="Kaneko S."/>
            <person name="Yaguchi T."/>
        </authorList>
    </citation>
    <scope>NUCLEOTIDE SEQUENCE [LARGE SCALE GENOMIC DNA]</scope>
    <source>
        <strain evidence="8 9">IFM 68171</strain>
    </source>
</reference>
<evidence type="ECO:0000313" key="9">
    <source>
        <dbReference type="Proteomes" id="UP001628179"/>
    </source>
</evidence>
<protein>
    <recommendedName>
        <fullName evidence="10">Ankyrin repeat protein</fullName>
    </recommendedName>
</protein>
<feature type="repeat" description="ANK" evidence="3">
    <location>
        <begin position="1025"/>
        <end position="1057"/>
    </location>
</feature>
<dbReference type="PANTHER" id="PTHR24198">
    <property type="entry name" value="ANKYRIN REPEAT AND PROTEIN KINASE DOMAIN-CONTAINING PROTEIN"/>
    <property type="match status" value="1"/>
</dbReference>
<feature type="repeat" description="ANK" evidence="3">
    <location>
        <begin position="762"/>
        <end position="794"/>
    </location>
</feature>
<dbReference type="Pfam" id="PF00023">
    <property type="entry name" value="Ank"/>
    <property type="match status" value="2"/>
</dbReference>
<feature type="repeat" description="ANK" evidence="3">
    <location>
        <begin position="1058"/>
        <end position="1090"/>
    </location>
</feature>
<dbReference type="Pfam" id="PF24883">
    <property type="entry name" value="NPHP3_N"/>
    <property type="match status" value="1"/>
</dbReference>
<feature type="region of interest" description="Disordered" evidence="4">
    <location>
        <begin position="1185"/>
        <end position="1347"/>
    </location>
</feature>
<dbReference type="InterPro" id="IPR054471">
    <property type="entry name" value="GPIID_WHD"/>
</dbReference>
<evidence type="ECO:0000256" key="1">
    <source>
        <dbReference type="ARBA" id="ARBA00022737"/>
    </source>
</evidence>
<dbReference type="PANTHER" id="PTHR24198:SF165">
    <property type="entry name" value="ANKYRIN REPEAT-CONTAINING PROTEIN-RELATED"/>
    <property type="match status" value="1"/>
</dbReference>
<feature type="compositionally biased region" description="Basic and acidic residues" evidence="4">
    <location>
        <begin position="1292"/>
        <end position="1303"/>
    </location>
</feature>
<keyword evidence="9" id="KW-1185">Reference proteome</keyword>
<proteinExistence type="predicted"/>
<dbReference type="Pfam" id="PF22939">
    <property type="entry name" value="WHD_GPIID"/>
    <property type="match status" value="1"/>
</dbReference>
<dbReference type="SUPFAM" id="SSF48403">
    <property type="entry name" value="Ankyrin repeat"/>
    <property type="match status" value="2"/>
</dbReference>
<dbReference type="PROSITE" id="PS50088">
    <property type="entry name" value="ANK_REPEAT"/>
    <property type="match status" value="10"/>
</dbReference>
<feature type="repeat" description="ANK" evidence="3">
    <location>
        <begin position="1091"/>
        <end position="1123"/>
    </location>
</feature>
<dbReference type="PROSITE" id="PS50297">
    <property type="entry name" value="ANK_REP_REGION"/>
    <property type="match status" value="10"/>
</dbReference>
<feature type="compositionally biased region" description="Low complexity" evidence="4">
    <location>
        <begin position="1269"/>
        <end position="1278"/>
    </location>
</feature>
<feature type="repeat" description="ANK" evidence="3">
    <location>
        <begin position="860"/>
        <end position="892"/>
    </location>
</feature>
<dbReference type="Pfam" id="PF17107">
    <property type="entry name" value="SesA"/>
    <property type="match status" value="1"/>
</dbReference>
<feature type="domain" description="NACHT-NTPase and P-loop NTPases N-terminal" evidence="5">
    <location>
        <begin position="7"/>
        <end position="131"/>
    </location>
</feature>
<dbReference type="Gene3D" id="1.25.40.20">
    <property type="entry name" value="Ankyrin repeat-containing domain"/>
    <property type="match status" value="5"/>
</dbReference>
<dbReference type="InterPro" id="IPR056884">
    <property type="entry name" value="NPHP3-like_N"/>
</dbReference>
<keyword evidence="2 3" id="KW-0040">ANK repeat</keyword>
<dbReference type="EMBL" id="BAAFSV010000002">
    <property type="protein sequence ID" value="GAB1315143.1"/>
    <property type="molecule type" value="Genomic_DNA"/>
</dbReference>
<feature type="region of interest" description="Disordered" evidence="4">
    <location>
        <begin position="1361"/>
        <end position="1411"/>
    </location>
</feature>
<feature type="repeat" description="ANK" evidence="3">
    <location>
        <begin position="959"/>
        <end position="991"/>
    </location>
</feature>
<evidence type="ECO:0000259" key="6">
    <source>
        <dbReference type="Pfam" id="PF22939"/>
    </source>
</evidence>
<name>A0ABQ0GBM5_9PEZI</name>
<dbReference type="InterPro" id="IPR036770">
    <property type="entry name" value="Ankyrin_rpt-contain_sf"/>
</dbReference>
<dbReference type="Gene3D" id="3.40.50.300">
    <property type="entry name" value="P-loop containing nucleotide triphosphate hydrolases"/>
    <property type="match status" value="1"/>
</dbReference>
<evidence type="ECO:0000313" key="8">
    <source>
        <dbReference type="EMBL" id="GAB1315143.1"/>
    </source>
</evidence>
<sequence>MDTLSIIASTIAILQAIASTYKAIQHLRGLPKAFDEVNRSLPLVEDSLVVARDRIRDVDLDESTRRAIEPVISSCQEKAKALLEIFQRVDKAKKDANGSALDTYRARMLRLGKGHRVENLMQDILRGLQALAINQSLRAATHAQVARLERAISVLSQRRDRETRRIAILQALHASPYRDRKDRNPKRVPGTCEWFVNHDLFRQWRESNSSSMLWVSADPGCGKSVLAKYLVEEKLRTTESRTTCYFFFKDDFEDQKSAKSALCCILHQLFTQREVLFSDEILKGFEAHESHLTGSFGDLWNVLVTVSEDKNAGEIVCILDAFDECDQERSKLAEALCDFYRTRNAFNLKFLVTSRPHGTIRRDFQPLDIPGLPVVHLSGESDDEMRKIAQEIDIYINARVQDIRAILKLSPGEEKQLLEGLLGVANRTYLWAHLTLDLVQGDINIDKTRIHQIVSCLPPTVDDAYERILNKSNDPEKARKLLHIVVSATRPLTLAEMAVAFTLQQIHKSYKDLNLSPEERFGEYVRDLCGLFVTIISSKIYLLHQTAREFLVQDGGSKEPSSERHNSLLKWKFSLQPQESHRILYQICVWHLLFTEFETHPLDENKDLSQYLHDHVFLDYSTKNWALHFRMSGIDGHAIIDSLLAICDAKSNRCLTWFRIYWSTTQMDFPQEFTTLMIASYFGLEPVVKLLFKGVNVDVNSIDSTHCRSALSWASESGFDGIVKLLIQGPRFRFRHLKSSFWKSTVKPPFWTDTNIDVGDRYRRTPLSYAAWNGHIAVVKRLVKAGARVDSEDDIGGTPISYALCSGHEAIANQLMKGAPADSVDLISRRLLFSAIAKSHKAVVERLLEKGVNTEVVDTDGWTPLYIAARNGDEAIVRLLLGKGANTEVVDTDGWTPLYIAAMKGDEAIVRLLLGKGANTEVVDTNDWTPLFTVTRNGDEAIVRLLLEKGANTEVVDTSGRTPLYIAAMKGAEAIVWLLLEKGANTEVVDTSGRTPLCIAACNRHEATVRLLLEKGANTEVVDKDGQTLLCIAARNRYEVILRLLLENGANTEAVNRYGRTPLHYAAWDGHEAIIRLLLEKGANIEVVNMHGQTPLYIAACKGHEAIVQLLLENGANIEAVNTYGQTPLHIAAWDGYETIVQLLLEKGANIELLDRLIAQTLSDFANTDGPATCTAAFTTPALATKPRVPRTRSTQDIIDNSSPVSDHNNSPSRSPDTHNALPEPIEFGSPIAPQSSPSEELETSRSSKRRRISIASSAPNTETNPELAAIASSQAQDSDLKSLPDALSSDGDDHIASYHSEELGEDNELEEHDNQPITVSSSFSSSSSASANSPLPTIGSELPSQQPALSDFEQAQATDITDVTKPNTINNNINNKPAFHPAPRFKHPGHTHPNSHPDHEDSGGYLPDIFSPRRRGEKYLAGGPAAELRDWLVEVKSGVDGEDGQQLKAPVSGSAGGGARVVVEQVRRGMPGMTMVSGSEVNGDDDNGAGGDGEKKGAGVRVILAGEGIVQGLGGGAGANRRRVVPGAVVAVAPPAWEVELDGEGRWAVAYRWEVCE</sequence>
<organism evidence="8 9">
    <name type="scientific">Madurella fahalii</name>
    <dbReference type="NCBI Taxonomy" id="1157608"/>
    <lineage>
        <taxon>Eukaryota</taxon>
        <taxon>Fungi</taxon>
        <taxon>Dikarya</taxon>
        <taxon>Ascomycota</taxon>
        <taxon>Pezizomycotina</taxon>
        <taxon>Sordariomycetes</taxon>
        <taxon>Sordariomycetidae</taxon>
        <taxon>Sordariales</taxon>
        <taxon>Sordariales incertae sedis</taxon>
        <taxon>Madurella</taxon>
    </lineage>
</organism>
<dbReference type="SUPFAM" id="SSF52540">
    <property type="entry name" value="P-loop containing nucleoside triphosphate hydrolases"/>
    <property type="match status" value="1"/>
</dbReference>
<dbReference type="RefSeq" id="XP_070916874.1">
    <property type="nucleotide sequence ID" value="XM_071060773.1"/>
</dbReference>
<dbReference type="InterPro" id="IPR002110">
    <property type="entry name" value="Ankyrin_rpt"/>
</dbReference>
<feature type="repeat" description="ANK" evidence="3">
    <location>
        <begin position="926"/>
        <end position="958"/>
    </location>
</feature>
<dbReference type="SMART" id="SM00248">
    <property type="entry name" value="ANK"/>
    <property type="match status" value="14"/>
</dbReference>
<feature type="repeat" description="ANK" evidence="3">
    <location>
        <begin position="893"/>
        <end position="925"/>
    </location>
</feature>
<accession>A0ABQ0GBM5</accession>
<evidence type="ECO:0000256" key="3">
    <source>
        <dbReference type="PROSITE-ProRule" id="PRU00023"/>
    </source>
</evidence>
<feature type="domain" description="Nephrocystin 3-like N-terminal" evidence="7">
    <location>
        <begin position="190"/>
        <end position="355"/>
    </location>
</feature>
<feature type="compositionally biased region" description="Low complexity" evidence="4">
    <location>
        <begin position="1321"/>
        <end position="1334"/>
    </location>
</feature>
<gene>
    <name evidence="8" type="ORF">MFIFM68171_05353</name>
</gene>